<proteinExistence type="predicted"/>
<reference evidence="1" key="2">
    <citation type="submission" date="2016-08" db="EMBL/GenBank/DDBJ databases">
        <authorList>
            <person name="Erdmann S."/>
            <person name="Le Moine Bauer S."/>
            <person name="Garrett R.A."/>
        </authorList>
    </citation>
    <scope>NUCLEOTIDE SEQUENCE</scope>
    <source>
        <strain evidence="1">SIRV3</strain>
    </source>
</reference>
<dbReference type="Proteomes" id="UP000202470">
    <property type="component" value="Segment"/>
</dbReference>
<name>A0A1B3SMZ6_9VIRU</name>
<reference evidence="1" key="1">
    <citation type="journal article" date="2014" name="Mol. Microbiol.">
        <title>Inter-viral conflicts that exploit host CRISPR immune systems of Sulfolobus.</title>
        <authorList>
            <person name="Erdmann S."/>
            <person name="Le Moine Bauer S."/>
            <person name="Garrett R.A."/>
        </authorList>
    </citation>
    <scope>NUCLEOTIDE SEQUENCE [LARGE SCALE GENOMIC DNA]</scope>
    <source>
        <strain evidence="1">SIRV3</strain>
    </source>
</reference>
<dbReference type="KEGG" id="vg:28721298"/>
<dbReference type="EMBL" id="KX712143">
    <property type="protein sequence ID" value="AOG61565.1"/>
    <property type="molecule type" value="Genomic_DNA"/>
</dbReference>
<organism evidence="1">
    <name type="scientific">Sulfolobus islandicus rod-shaped virus 3</name>
    <dbReference type="NCBI Taxonomy" id="2848124"/>
    <lineage>
        <taxon>Viruses</taxon>
        <taxon>Adnaviria</taxon>
        <taxon>Zilligvirae</taxon>
        <taxon>Taleaviricota</taxon>
        <taxon>Tokiviricetes</taxon>
        <taxon>Ligamenvirales</taxon>
        <taxon>Rudiviridae</taxon>
        <taxon>Icerudivirus</taxon>
        <taxon>Icerudivirus gunnuhverense</taxon>
        <taxon>Icerudivirus SIRV3</taxon>
    </lineage>
</organism>
<keyword evidence="2" id="KW-1185">Reference proteome</keyword>
<evidence type="ECO:0000313" key="2">
    <source>
        <dbReference type="Proteomes" id="UP000202470"/>
    </source>
</evidence>
<dbReference type="OrthoDB" id="34082at10239"/>
<protein>
    <submittedName>
        <fullName evidence="1">Structural protein</fullName>
    </submittedName>
</protein>
<sequence>MSQEIEFPVNINLESQEEKIQPQVKKLYKFFNYVSNYHNGKIDTMTTQSYLYLFVRDGAIKVDYDGEISIETTGLNISIWVNRVEKEVEINGNANGYEFNIQFTGKVKVRTEENRLVLTLKPETIPQITTH</sequence>
<accession>A0A1B3SMZ6</accession>
<evidence type="ECO:0000313" key="1">
    <source>
        <dbReference type="EMBL" id="AOG61565.1"/>
    </source>
</evidence>